<evidence type="ECO:0000313" key="4">
    <source>
        <dbReference type="Proteomes" id="UP000308828"/>
    </source>
</evidence>
<feature type="compositionally biased region" description="Polar residues" evidence="1">
    <location>
        <begin position="1"/>
        <end position="12"/>
    </location>
</feature>
<comment type="caution">
    <text evidence="3">The sequence shown here is derived from an EMBL/GenBank/DDBJ whole genome shotgun (WGS) entry which is preliminary data.</text>
</comment>
<feature type="transmembrane region" description="Helical" evidence="2">
    <location>
        <begin position="36"/>
        <end position="55"/>
    </location>
</feature>
<dbReference type="AlphaFoldDB" id="A0A4S8P7L7"/>
<keyword evidence="2" id="KW-1133">Transmembrane helix</keyword>
<keyword evidence="2" id="KW-0472">Membrane</keyword>
<evidence type="ECO:0000313" key="3">
    <source>
        <dbReference type="EMBL" id="THV23944.1"/>
    </source>
</evidence>
<organism evidence="3 4">
    <name type="scientific">Peteryoungia ipomoeae</name>
    <dbReference type="NCBI Taxonomy" id="1210932"/>
    <lineage>
        <taxon>Bacteria</taxon>
        <taxon>Pseudomonadati</taxon>
        <taxon>Pseudomonadota</taxon>
        <taxon>Alphaproteobacteria</taxon>
        <taxon>Hyphomicrobiales</taxon>
        <taxon>Rhizobiaceae</taxon>
        <taxon>Peteryoungia</taxon>
    </lineage>
</organism>
<feature type="region of interest" description="Disordered" evidence="1">
    <location>
        <begin position="1"/>
        <end position="20"/>
    </location>
</feature>
<dbReference type="OrthoDB" id="7873824at2"/>
<keyword evidence="2" id="KW-0812">Transmembrane</keyword>
<evidence type="ECO:0000256" key="1">
    <source>
        <dbReference type="SAM" id="MobiDB-lite"/>
    </source>
</evidence>
<dbReference type="Proteomes" id="UP000308828">
    <property type="component" value="Unassembled WGS sequence"/>
</dbReference>
<accession>A0A4S8P7L7</accession>
<proteinExistence type="predicted"/>
<gene>
    <name evidence="3" type="ORF">FAA97_08160</name>
</gene>
<reference evidence="3 4" key="1">
    <citation type="submission" date="2019-04" db="EMBL/GenBank/DDBJ databases">
        <title>Genome sequence of strain shin9-1.</title>
        <authorList>
            <person name="Gao J."/>
            <person name="Sun J."/>
        </authorList>
    </citation>
    <scope>NUCLEOTIDE SEQUENCE [LARGE SCALE GENOMIC DNA]</scope>
    <source>
        <strain evidence="4">shin9-1</strain>
    </source>
</reference>
<sequence>MLQTTSEKSQGASPPAADRAYRKAIRHSARVRRLRVVLPLAAVTITLVFAAVSYMRSILPDEIQIESAQLEDGKLVMAKPAIAGRNSEGVPYSLRADRALQDMKNPNMITLKTISAALPVNDKVIARVEAESGIFDRVANRMELDKPFTLNMSSGIDAQFKSAKLDITAGTMETDQAVAIQTKGASIVANALNMKDKGKTMIFTGNVRLNVDPAALRSNRSTETAQP</sequence>
<dbReference type="EMBL" id="STGV01000002">
    <property type="protein sequence ID" value="THV23944.1"/>
    <property type="molecule type" value="Genomic_DNA"/>
</dbReference>
<dbReference type="Pfam" id="PF06835">
    <property type="entry name" value="LptC"/>
    <property type="match status" value="1"/>
</dbReference>
<name>A0A4S8P7L7_9HYPH</name>
<evidence type="ECO:0000256" key="2">
    <source>
        <dbReference type="SAM" id="Phobius"/>
    </source>
</evidence>
<dbReference type="InterPro" id="IPR010664">
    <property type="entry name" value="LipoPS_assembly_LptC-rel"/>
</dbReference>
<keyword evidence="4" id="KW-1185">Reference proteome</keyword>
<protein>
    <submittedName>
        <fullName evidence="3">LPS export ABC transporter periplasmic protein LptC</fullName>
    </submittedName>
</protein>
<dbReference type="RefSeq" id="WP_136598318.1">
    <property type="nucleotide sequence ID" value="NZ_STGV01000002.1"/>
</dbReference>